<evidence type="ECO:0000313" key="4">
    <source>
        <dbReference type="Proteomes" id="UP000290439"/>
    </source>
</evidence>
<dbReference type="Proteomes" id="UP000290439">
    <property type="component" value="Chromosome"/>
</dbReference>
<evidence type="ECO:0000259" key="2">
    <source>
        <dbReference type="Pfam" id="PF21780"/>
    </source>
</evidence>
<reference evidence="3 4" key="1">
    <citation type="submission" date="2019-02" db="EMBL/GenBank/DDBJ databases">
        <authorList>
            <consortium name="Pathogen Informatics"/>
        </authorList>
    </citation>
    <scope>NUCLEOTIDE SEQUENCE [LARGE SCALE GENOMIC DNA]</scope>
    <source>
        <strain evidence="3 4">3012STDY6756504</strain>
    </source>
</reference>
<feature type="domain" description="DUF6875" evidence="2">
    <location>
        <begin position="13"/>
        <end position="181"/>
    </location>
</feature>
<sequence>MSTTTDADTVTVLREWLTDYIARPHPELGRSGAICPFVEPSLKRGGIVWRIADWPAGADAAELERLLDDALTTFPELAATESNPVLRALVLAIPGLPPSDWHLIDLVHRRTKDRAVAAGLMVGQFHPYCPAPAVHNPRFPVNRAPVPLFVVRTMALHDILFLQNEPGWVRAYQQRYGHRYRMGRVRDPNLLAAYTTASEYVAGGTPRTTICPGPSPELSVTDTAR</sequence>
<dbReference type="InterPro" id="IPR049240">
    <property type="entry name" value="DUF6875"/>
</dbReference>
<protein>
    <recommendedName>
        <fullName evidence="2">DUF6875 domain-containing protein</fullName>
    </recommendedName>
</protein>
<accession>A0A4U8VYK1</accession>
<proteinExistence type="predicted"/>
<evidence type="ECO:0000313" key="3">
    <source>
        <dbReference type="EMBL" id="VFA97805.1"/>
    </source>
</evidence>
<dbReference type="AlphaFoldDB" id="A0A4U8VYK1"/>
<dbReference type="RefSeq" id="WP_130916601.1">
    <property type="nucleotide sequence ID" value="NZ_LR215973.1"/>
</dbReference>
<name>A0A4U8VYK1_9NOCA</name>
<organism evidence="3 4">
    <name type="scientific">Nocardia cyriacigeorgica</name>
    <dbReference type="NCBI Taxonomy" id="135487"/>
    <lineage>
        <taxon>Bacteria</taxon>
        <taxon>Bacillati</taxon>
        <taxon>Actinomycetota</taxon>
        <taxon>Actinomycetes</taxon>
        <taxon>Mycobacteriales</taxon>
        <taxon>Nocardiaceae</taxon>
        <taxon>Nocardia</taxon>
    </lineage>
</organism>
<gene>
    <name evidence="3" type="ORF">NCTC10797_01570</name>
</gene>
<dbReference type="EMBL" id="LR215973">
    <property type="protein sequence ID" value="VFA97805.1"/>
    <property type="molecule type" value="Genomic_DNA"/>
</dbReference>
<feature type="region of interest" description="Disordered" evidence="1">
    <location>
        <begin position="205"/>
        <end position="225"/>
    </location>
</feature>
<evidence type="ECO:0000256" key="1">
    <source>
        <dbReference type="SAM" id="MobiDB-lite"/>
    </source>
</evidence>
<dbReference type="Pfam" id="PF21780">
    <property type="entry name" value="DUF6875"/>
    <property type="match status" value="1"/>
</dbReference>